<name>A0A0K2B1T1_STRA7</name>
<dbReference type="Proteomes" id="UP000061018">
    <property type="component" value="Chromosome"/>
</dbReference>
<evidence type="ECO:0000313" key="2">
    <source>
        <dbReference type="Proteomes" id="UP000061018"/>
    </source>
</evidence>
<organism evidence="1 2">
    <name type="scientific">Streptomyces ambofaciens (strain ATCC 23877 / 3486 / DSM 40053 / JCM 4204 / NBRC 12836 / NRRL B-2516)</name>
    <dbReference type="NCBI Taxonomy" id="278992"/>
    <lineage>
        <taxon>Bacteria</taxon>
        <taxon>Bacillati</taxon>
        <taxon>Actinomycetota</taxon>
        <taxon>Actinomycetes</taxon>
        <taxon>Kitasatosporales</taxon>
        <taxon>Streptomycetaceae</taxon>
        <taxon>Streptomyces</taxon>
    </lineage>
</organism>
<accession>A0A0K2B1T1</accession>
<evidence type="ECO:0000313" key="1">
    <source>
        <dbReference type="EMBL" id="AKZ59163.1"/>
    </source>
</evidence>
<reference evidence="2" key="1">
    <citation type="journal article" date="2015" name="J. Biotechnol.">
        <title>Complete genome sequence of Streptomyces ambofaciens ATCC 23877, the spiramycin producer.</title>
        <authorList>
            <person name="Thibessard A."/>
            <person name="Haas D."/>
            <person name="Gerbaud C."/>
            <person name="Aigle B."/>
            <person name="Lautru S."/>
            <person name="Pernodet J.L."/>
            <person name="Leblond P."/>
        </authorList>
    </citation>
    <scope>NUCLEOTIDE SEQUENCE [LARGE SCALE GENOMIC DNA]</scope>
    <source>
        <strain evidence="2">ATCC 23877 / 3486 / DSM 40053 / JCM 4204 / NBRC 12836 / NRRL B-2516</strain>
    </source>
</reference>
<dbReference type="EMBL" id="CP012382">
    <property type="protein sequence ID" value="AKZ59163.1"/>
    <property type="molecule type" value="Genomic_DNA"/>
</dbReference>
<dbReference type="KEGG" id="samb:SAM23877_6118"/>
<gene>
    <name evidence="1" type="ORF">SAM23877_6118</name>
</gene>
<dbReference type="RefSeq" id="WP_053139438.1">
    <property type="nucleotide sequence ID" value="NZ_CP012382.1"/>
</dbReference>
<protein>
    <submittedName>
        <fullName evidence="1">Uncharacterized protein</fullName>
    </submittedName>
</protein>
<sequence>MPRKDLYGQGIQSPVLGDAPDIEEATKGIVDGIVPKTIMRFANANARSAALSGATAPVPGMVTYLIAEDRFDRRDGDNVWRPLSPGPWKPFSFASGYSAHTGAPAYRIINGEVQLRGVVRRTNGADLVLNTETSLGTLPAEARPTAWRYFLAPTQFTNVSGVSYFSARIGVAPDGTINYIMPLKSSSNWIGLDVVRFSLD</sequence>
<dbReference type="AlphaFoldDB" id="A0A0K2B1T1"/>
<proteinExistence type="predicted"/>